<dbReference type="RefSeq" id="WP_188360986.1">
    <property type="nucleotide sequence ID" value="NZ_BMFG01000002.1"/>
</dbReference>
<reference evidence="1" key="1">
    <citation type="journal article" date="2014" name="Int. J. Syst. Evol. Microbiol.">
        <title>Complete genome sequence of Corynebacterium casei LMG S-19264T (=DSM 44701T), isolated from a smear-ripened cheese.</title>
        <authorList>
            <consortium name="US DOE Joint Genome Institute (JGI-PGF)"/>
            <person name="Walter F."/>
            <person name="Albersmeier A."/>
            <person name="Kalinowski J."/>
            <person name="Ruckert C."/>
        </authorList>
    </citation>
    <scope>NUCLEOTIDE SEQUENCE</scope>
    <source>
        <strain evidence="1">CGMCC 1.12506</strain>
    </source>
</reference>
<name>A0A916XWP8_9FLAO</name>
<dbReference type="EMBL" id="BMFG01000002">
    <property type="protein sequence ID" value="GGD17628.1"/>
    <property type="molecule type" value="Genomic_DNA"/>
</dbReference>
<reference evidence="1" key="2">
    <citation type="submission" date="2020-09" db="EMBL/GenBank/DDBJ databases">
        <authorList>
            <person name="Sun Q."/>
            <person name="Zhou Y."/>
        </authorList>
    </citation>
    <scope>NUCLEOTIDE SEQUENCE</scope>
    <source>
        <strain evidence="1">CGMCC 1.12506</strain>
    </source>
</reference>
<evidence type="ECO:0000313" key="1">
    <source>
        <dbReference type="EMBL" id="GGD17628.1"/>
    </source>
</evidence>
<dbReference type="AlphaFoldDB" id="A0A916XWP8"/>
<sequence length="65" mass="7755">MEILNKPSFQKGEEMLWAEMNFENKITMPSHFEKKIMVFGICSNCLNNNNCVWMQNEKIECEEYS</sequence>
<comment type="caution">
    <text evidence="1">The sequence shown here is derived from an EMBL/GenBank/DDBJ whole genome shotgun (WGS) entry which is preliminary data.</text>
</comment>
<keyword evidence="2" id="KW-1185">Reference proteome</keyword>
<protein>
    <submittedName>
        <fullName evidence="1">Uncharacterized protein</fullName>
    </submittedName>
</protein>
<gene>
    <name evidence="1" type="ORF">GCM10011343_05430</name>
</gene>
<evidence type="ECO:0000313" key="2">
    <source>
        <dbReference type="Proteomes" id="UP000625735"/>
    </source>
</evidence>
<accession>A0A916XWP8</accession>
<proteinExistence type="predicted"/>
<dbReference type="Proteomes" id="UP000625735">
    <property type="component" value="Unassembled WGS sequence"/>
</dbReference>
<organism evidence="1 2">
    <name type="scientific">Flavobacterium orientale</name>
    <dbReference type="NCBI Taxonomy" id="1756020"/>
    <lineage>
        <taxon>Bacteria</taxon>
        <taxon>Pseudomonadati</taxon>
        <taxon>Bacteroidota</taxon>
        <taxon>Flavobacteriia</taxon>
        <taxon>Flavobacteriales</taxon>
        <taxon>Flavobacteriaceae</taxon>
        <taxon>Flavobacterium</taxon>
    </lineage>
</organism>